<sequence>MIENQRVSNTKLRKGSDTKTSQANETQLERLSKEKAKKLQQPVPVKQNLFNQDQSLLKLKLKKTANTDKQIERKIQPLNDVFSASELGMEDQVIGEMLDKQLKMQNQNPLMKDLNMKMKAEKYHNQIKSPLIYEEDDDYNVLGNQFKDYLIDQRNQFIDDEYHETDLDIKVPTFLSRGSLEPNDNNQFYMTQMINKSRQAPLNATQLSNFSNQKNSVIGQSMKQSKSQLKGSNSKKSVQSLVNRSQVIKTSYKRKQISPLNNNPVNRKHDRNIFDKYMNFNEFGSYGLTQKNHNPSMGKKTNQTNLNTSSILMNHNFDMLNSTAPLNMTQINKIYDEPQFNEQGLTDVVTSTQNLRRINSKDSWKEQNQQFDMTSLYYSGVIGSQNQINLSNNLTQNTVTPLKEQQKKKLLIKNILNQEGFTQEKNKKYFLNLTLQQLIQQQKMGGAKQQQQDYQSQIMEKSFDSKRQVKNQKRLNKTLDNFQDENLHKNTIATQNINLTQDNQNLRSFINNFIQGSQVNLQFQQKQPSRQKQATSFLSNKLSSTMKIQDFNNTQQIFDNKLNNQVKKSKSSLKSTQNINFQDENQQINQVNQPKKYSALSQYSMNNGGQIQNNSNFAKSRKIINTKNAIHINLSKPGSQTKHKRQTSQEKTTMQQILNFYQDDNINPLIGTELKSKTFAQNPKEHIGNIQFNPNLGNIYSQTQMKYKTNTNLNQYLQNSRFNKNSYQTQGIKKENNKNLSNSFMNLVGDKFNQTMLNNNNAVNNLNDQKNFENFDVTQQCDTTQNYVQPDFKKNKTMIPKNHIQFQKHRDRDLIQSAILNNNYQVDNDNRKNPYSNKKSSKQKKEQIKEIQNKTQPIPKHILEIAQAEAVNFSTGTSIIGVKQNSQQSIKSKSNTRKQNQKGIRVEEIQLQGNFDNYQIQQQQRKGAKEDNPSQIYNNKNTVILDENLEQVKDSLETQENEQLSKLDKFVLGKQIGQGAYAVVRVATSKRDNQKYAIKIYDKSKLTDTNRQRSVRREIKLLQKMNHQNIVKIFEAFETDDHVYLVMEFVGGGNLYNYLKQHKNSRLEEEEAKRIFKQLLTALSYCHRKSIAHRDIKLENILLDEDRNVKLIDFGFSTCIPNDKKIKMFCGTPSYMAPEIVMKLEYAGPPADIWASGVLLYALMNGKFPFRGDTDKDLYRRIQRGTFDIHNPQVSSSLVVFLSKMINTDADQRAVAEDLLQDEWFKMKSGENNFDNEQQKLQYMNDQKRIFKAKILAKIPVEKKQNTICLLSAESKPQGQRQSSHNINLGQINQNNFTNQQSNFRQNPNLQDQSDYGTQPLNMIRKLNQEAYQAYYNTSGGMYGQQATTNVQNPYYNNYFTTNNGYVSQQNQQQQQQQQQQQPQFQAPQNLNNQHNVQGFTHGLNNIMNNNMNTQFRQSPSKQGININTNPSFFPVNFQQQPPNQIGTPQVFGSPTGFQCTAGLINNNFNIVNNITQVTCLPQNNLSELKHSDIRSHSNPSSGHNTNKAYEANKEVQNQKKIDLSNQGGHLSSDLDEDIIESITYLGYHRSHVVSQLEEDTSQISHLYKKLRDEKMSMTQNRPLSLQPHSRRPNAYQNNIQYNHNNAVFPPNFIPSIHDSLKIPGDVDLICDYTHIYTDNQNGIKLLNCNN</sequence>
<feature type="active site" description="Proton acceptor" evidence="6">
    <location>
        <position position="1095"/>
    </location>
</feature>
<dbReference type="InterPro" id="IPR000719">
    <property type="entry name" value="Prot_kinase_dom"/>
</dbReference>
<feature type="compositionally biased region" description="Basic and acidic residues" evidence="10">
    <location>
        <begin position="843"/>
        <end position="852"/>
    </location>
</feature>
<dbReference type="EMBL" id="CCKQ01014104">
    <property type="protein sequence ID" value="CDW85857.1"/>
    <property type="molecule type" value="Genomic_DNA"/>
</dbReference>
<dbReference type="Pfam" id="PF00069">
    <property type="entry name" value="Pkinase"/>
    <property type="match status" value="1"/>
</dbReference>
<evidence type="ECO:0000313" key="13">
    <source>
        <dbReference type="Proteomes" id="UP000039865"/>
    </source>
</evidence>
<protein>
    <submittedName>
        <fullName evidence="12">Protein kinase domain containing protein</fullName>
    </submittedName>
</protein>
<evidence type="ECO:0000256" key="9">
    <source>
        <dbReference type="PROSITE-ProRule" id="PRU10141"/>
    </source>
</evidence>
<dbReference type="SUPFAM" id="SSF56112">
    <property type="entry name" value="Protein kinase-like (PK-like)"/>
    <property type="match status" value="1"/>
</dbReference>
<evidence type="ECO:0000256" key="4">
    <source>
        <dbReference type="ARBA" id="ARBA00022777"/>
    </source>
</evidence>
<dbReference type="PROSITE" id="PS00108">
    <property type="entry name" value="PROTEIN_KINASE_ST"/>
    <property type="match status" value="1"/>
</dbReference>
<feature type="compositionally biased region" description="Polar residues" evidence="10">
    <location>
        <begin position="1"/>
        <end position="10"/>
    </location>
</feature>
<keyword evidence="4 12" id="KW-0418">Kinase</keyword>
<keyword evidence="1" id="KW-0723">Serine/threonine-protein kinase</keyword>
<feature type="region of interest" description="Disordered" evidence="10">
    <location>
        <begin position="884"/>
        <end position="903"/>
    </location>
</feature>
<evidence type="ECO:0000259" key="11">
    <source>
        <dbReference type="PROSITE" id="PS50011"/>
    </source>
</evidence>
<accession>A0A078AX78</accession>
<dbReference type="FunFam" id="1.10.510.10:FF:000956">
    <property type="entry name" value="CAMK family protein kinase"/>
    <property type="match status" value="1"/>
</dbReference>
<feature type="binding site" evidence="7">
    <location>
        <begin position="1099"/>
        <end position="1100"/>
    </location>
    <ligand>
        <name>ATP</name>
        <dbReference type="ChEBI" id="CHEBI:30616"/>
    </ligand>
</feature>
<evidence type="ECO:0000256" key="3">
    <source>
        <dbReference type="ARBA" id="ARBA00022741"/>
    </source>
</evidence>
<feature type="binding site" evidence="7 9">
    <location>
        <position position="999"/>
    </location>
    <ligand>
        <name>ATP</name>
        <dbReference type="ChEBI" id="CHEBI:30616"/>
    </ligand>
</feature>
<name>A0A078AX78_STYLE</name>
<dbReference type="PANTHER" id="PTHR24350">
    <property type="entry name" value="SERINE/THREONINE-PROTEIN KINASE IAL-RELATED"/>
    <property type="match status" value="1"/>
</dbReference>
<keyword evidence="3 7" id="KW-0547">Nucleotide-binding</keyword>
<dbReference type="SMART" id="SM00220">
    <property type="entry name" value="S_TKc"/>
    <property type="match status" value="1"/>
</dbReference>
<keyword evidence="13" id="KW-1185">Reference proteome</keyword>
<dbReference type="FunFam" id="3.30.200.20:FF:000042">
    <property type="entry name" value="Aurora kinase A"/>
    <property type="match status" value="1"/>
</dbReference>
<dbReference type="CDD" id="cd14003">
    <property type="entry name" value="STKc_AMPK-like"/>
    <property type="match status" value="1"/>
</dbReference>
<feature type="region of interest" description="Disordered" evidence="10">
    <location>
        <begin position="821"/>
        <end position="855"/>
    </location>
</feature>
<feature type="binding site" evidence="7">
    <location>
        <position position="1113"/>
    </location>
    <ligand>
        <name>ATP</name>
        <dbReference type="ChEBI" id="CHEBI:30616"/>
    </ligand>
</feature>
<dbReference type="GO" id="GO:0005524">
    <property type="term" value="F:ATP binding"/>
    <property type="evidence" value="ECO:0007669"/>
    <property type="project" value="UniProtKB-UniRule"/>
</dbReference>
<reference evidence="12 13" key="1">
    <citation type="submission" date="2014-06" db="EMBL/GenBank/DDBJ databases">
        <authorList>
            <person name="Swart Estienne"/>
        </authorList>
    </citation>
    <scope>NUCLEOTIDE SEQUENCE [LARGE SCALE GENOMIC DNA]</scope>
    <source>
        <strain evidence="12 13">130c</strain>
    </source>
</reference>
<dbReference type="InterPro" id="IPR008271">
    <property type="entry name" value="Ser/Thr_kinase_AS"/>
</dbReference>
<dbReference type="InterPro" id="IPR030616">
    <property type="entry name" value="Aur-like"/>
</dbReference>
<keyword evidence="5 7" id="KW-0067">ATP-binding</keyword>
<dbReference type="Gene3D" id="1.10.510.10">
    <property type="entry name" value="Transferase(Phosphotransferase) domain 1"/>
    <property type="match status" value="1"/>
</dbReference>
<gene>
    <name evidence="12" type="primary">Contig4765.g5101</name>
    <name evidence="12" type="ORF">STYLEM_14945</name>
</gene>
<evidence type="ECO:0000256" key="1">
    <source>
        <dbReference type="ARBA" id="ARBA00022527"/>
    </source>
</evidence>
<feature type="domain" description="Protein kinase" evidence="11">
    <location>
        <begin position="970"/>
        <end position="1225"/>
    </location>
</feature>
<dbReference type="Proteomes" id="UP000039865">
    <property type="component" value="Unassembled WGS sequence"/>
</dbReference>
<evidence type="ECO:0000256" key="2">
    <source>
        <dbReference type="ARBA" id="ARBA00022679"/>
    </source>
</evidence>
<organism evidence="12 13">
    <name type="scientific">Stylonychia lemnae</name>
    <name type="common">Ciliate</name>
    <dbReference type="NCBI Taxonomy" id="5949"/>
    <lineage>
        <taxon>Eukaryota</taxon>
        <taxon>Sar</taxon>
        <taxon>Alveolata</taxon>
        <taxon>Ciliophora</taxon>
        <taxon>Intramacronucleata</taxon>
        <taxon>Spirotrichea</taxon>
        <taxon>Stichotrichia</taxon>
        <taxon>Sporadotrichida</taxon>
        <taxon>Oxytrichidae</taxon>
        <taxon>Stylonychinae</taxon>
        <taxon>Stylonychia</taxon>
    </lineage>
</organism>
<feature type="region of interest" description="Disordered" evidence="10">
    <location>
        <begin position="1"/>
        <end position="25"/>
    </location>
</feature>
<proteinExistence type="predicted"/>
<dbReference type="GO" id="GO:0004674">
    <property type="term" value="F:protein serine/threonine kinase activity"/>
    <property type="evidence" value="ECO:0007669"/>
    <property type="project" value="UniProtKB-KW"/>
</dbReference>
<evidence type="ECO:0000256" key="7">
    <source>
        <dbReference type="PIRSR" id="PIRSR630616-2"/>
    </source>
</evidence>
<evidence type="ECO:0000313" key="12">
    <source>
        <dbReference type="EMBL" id="CDW85857.1"/>
    </source>
</evidence>
<dbReference type="OrthoDB" id="193931at2759"/>
<dbReference type="PROSITE" id="PS00107">
    <property type="entry name" value="PROTEIN_KINASE_ATP"/>
    <property type="match status" value="1"/>
</dbReference>
<keyword evidence="2" id="KW-0808">Transferase</keyword>
<dbReference type="PROSITE" id="PS50011">
    <property type="entry name" value="PROTEIN_KINASE_DOM"/>
    <property type="match status" value="1"/>
</dbReference>
<evidence type="ECO:0000256" key="5">
    <source>
        <dbReference type="ARBA" id="ARBA00022840"/>
    </source>
</evidence>
<dbReference type="InterPro" id="IPR017441">
    <property type="entry name" value="Protein_kinase_ATP_BS"/>
</dbReference>
<evidence type="ECO:0000256" key="10">
    <source>
        <dbReference type="SAM" id="MobiDB-lite"/>
    </source>
</evidence>
<dbReference type="InParanoid" id="A0A078AX78"/>
<feature type="cross-link" description="Glycyl lysine isopeptide (Lys-Gly) (interchain with G-Cter in SUMO2)" evidence="8">
    <location>
        <position position="1097"/>
    </location>
</feature>
<evidence type="ECO:0000256" key="6">
    <source>
        <dbReference type="PIRSR" id="PIRSR630616-1"/>
    </source>
</evidence>
<feature type="region of interest" description="Disordered" evidence="10">
    <location>
        <begin position="219"/>
        <end position="242"/>
    </location>
</feature>
<dbReference type="OMA" id="NINMRED"/>
<dbReference type="InterPro" id="IPR011009">
    <property type="entry name" value="Kinase-like_dom_sf"/>
</dbReference>
<feature type="compositionally biased region" description="Low complexity" evidence="10">
    <location>
        <begin position="884"/>
        <end position="893"/>
    </location>
</feature>
<evidence type="ECO:0000256" key="8">
    <source>
        <dbReference type="PIRSR" id="PIRSR630616-3"/>
    </source>
</evidence>